<dbReference type="Pfam" id="PF07463">
    <property type="entry name" value="NUMOD4"/>
    <property type="match status" value="1"/>
</dbReference>
<dbReference type="GO" id="GO:0004519">
    <property type="term" value="F:endonuclease activity"/>
    <property type="evidence" value="ECO:0007669"/>
    <property type="project" value="UniProtKB-KW"/>
</dbReference>
<dbReference type="Gene3D" id="1.10.10.10">
    <property type="entry name" value="Winged helix-like DNA-binding domain superfamily/Winged helix DNA-binding domain"/>
    <property type="match status" value="1"/>
</dbReference>
<gene>
    <name evidence="2" type="ORF">HMPREF0650_0103</name>
</gene>
<keyword evidence="2" id="KW-0255">Endonuclease</keyword>
<dbReference type="SMART" id="SM00497">
    <property type="entry name" value="IENR1"/>
    <property type="match status" value="1"/>
</dbReference>
<evidence type="ECO:0000313" key="3">
    <source>
        <dbReference type="Proteomes" id="UP000005283"/>
    </source>
</evidence>
<comment type="caution">
    <text evidence="2">The sequence shown here is derived from an EMBL/GenBank/DDBJ whole genome shotgun (WGS) entry which is preliminary data.</text>
</comment>
<keyword evidence="2" id="KW-0378">Hydrolase</keyword>
<dbReference type="InterPro" id="IPR044925">
    <property type="entry name" value="His-Me_finger_sf"/>
</dbReference>
<dbReference type="RefSeq" id="WP_004351165.1">
    <property type="nucleotide sequence ID" value="NZ_ADEG01000113.1"/>
</dbReference>
<dbReference type="InterPro" id="IPR036388">
    <property type="entry name" value="WH-like_DNA-bd_sf"/>
</dbReference>
<accession>D1W988</accession>
<organism evidence="2 3">
    <name type="scientific">Hoylesella buccalis ATCC 35310</name>
    <dbReference type="NCBI Taxonomy" id="679190"/>
    <lineage>
        <taxon>Bacteria</taxon>
        <taxon>Pseudomonadati</taxon>
        <taxon>Bacteroidota</taxon>
        <taxon>Bacteroidia</taxon>
        <taxon>Bacteroidales</taxon>
        <taxon>Prevotellaceae</taxon>
        <taxon>Hoylesella</taxon>
    </lineage>
</organism>
<dbReference type="InterPro" id="IPR003647">
    <property type="entry name" value="Intron_nuc_1_rpt"/>
</dbReference>
<evidence type="ECO:0000313" key="2">
    <source>
        <dbReference type="EMBL" id="EFA90891.1"/>
    </source>
</evidence>
<reference evidence="2 3" key="1">
    <citation type="submission" date="2009-12" db="EMBL/GenBank/DDBJ databases">
        <title>Genome Sequence of Prevotella buccalis ATCC 35310.</title>
        <authorList>
            <person name="Durkin A.S."/>
            <person name="Madupu R."/>
            <person name="Torralba M."/>
            <person name="Methe B."/>
            <person name="Sutton G."/>
            <person name="Strausberg R.L."/>
            <person name="Nelson K.E."/>
        </authorList>
    </citation>
    <scope>NUCLEOTIDE SEQUENCE [LARGE SCALE GENOMIC DNA]</scope>
    <source>
        <strain evidence="2 3">ATCC 35310</strain>
    </source>
</reference>
<dbReference type="Proteomes" id="UP000005283">
    <property type="component" value="Unassembled WGS sequence"/>
</dbReference>
<dbReference type="eggNOG" id="ENOG50315SK">
    <property type="taxonomic scope" value="Bacteria"/>
</dbReference>
<dbReference type="SUPFAM" id="SSF64496">
    <property type="entry name" value="DNA-binding domain of intron-encoded endonucleases"/>
    <property type="match status" value="1"/>
</dbReference>
<dbReference type="AlphaFoldDB" id="D1W988"/>
<dbReference type="InterPro" id="IPR010902">
    <property type="entry name" value="NUMOD4"/>
</dbReference>
<evidence type="ECO:0000259" key="1">
    <source>
        <dbReference type="Pfam" id="PF07463"/>
    </source>
</evidence>
<dbReference type="STRING" id="679190.HMPREF0650_0103"/>
<proteinExistence type="predicted"/>
<protein>
    <submittedName>
        <fullName evidence="2">HNH endonuclease domain protein</fullName>
    </submittedName>
</protein>
<dbReference type="SUPFAM" id="SSF54060">
    <property type="entry name" value="His-Me finger endonucleases"/>
    <property type="match status" value="1"/>
</dbReference>
<keyword evidence="3" id="KW-1185">Reference proteome</keyword>
<dbReference type="GO" id="GO:0016788">
    <property type="term" value="F:hydrolase activity, acting on ester bonds"/>
    <property type="evidence" value="ECO:0007669"/>
    <property type="project" value="InterPro"/>
</dbReference>
<dbReference type="EMBL" id="ADEG01000113">
    <property type="protein sequence ID" value="EFA90891.1"/>
    <property type="molecule type" value="Genomic_DNA"/>
</dbReference>
<keyword evidence="2" id="KW-0540">Nuclease</keyword>
<feature type="domain" description="NUMOD4" evidence="1">
    <location>
        <begin position="7"/>
        <end position="66"/>
    </location>
</feature>
<dbReference type="Gene3D" id="3.90.75.20">
    <property type="match status" value="1"/>
</dbReference>
<sequence length="185" mass="21532">MTTEQTEIWKDITGYEGLYQVSNLGRVRSLTRKVFVKGRENGRVFTGRIKYGCREKKNGYRVVSLYCKGKSKRFFVHRLVASAFIQNHNNLPQVNHKDEDKTNNKVSNLEWCDAKYNTNYGNCIEKRIAPQRKRVSQITLDGTYIRSFASMAEIERELGFNHSAICICCKDNTKSAYGYKWKYAE</sequence>
<name>D1W988_9BACT</name>